<comment type="caution">
    <text evidence="11">The sequence shown here is derived from an EMBL/GenBank/DDBJ whole genome shotgun (WGS) entry which is preliminary data.</text>
</comment>
<evidence type="ECO:0000313" key="2">
    <source>
        <dbReference type="EMBL" id="CAF3027559.1"/>
    </source>
</evidence>
<evidence type="ECO:0000313" key="4">
    <source>
        <dbReference type="EMBL" id="CAF3392570.1"/>
    </source>
</evidence>
<dbReference type="EMBL" id="CAJOBR010001259">
    <property type="protein sequence ID" value="CAF4592676.1"/>
    <property type="molecule type" value="Genomic_DNA"/>
</dbReference>
<dbReference type="Proteomes" id="UP000663869">
    <property type="component" value="Unassembled WGS sequence"/>
</dbReference>
<evidence type="ECO:0000313" key="5">
    <source>
        <dbReference type="EMBL" id="CAF3756918.1"/>
    </source>
</evidence>
<keyword evidence="1" id="KW-0732">Signal</keyword>
<evidence type="ECO:0000313" key="12">
    <source>
        <dbReference type="Proteomes" id="UP000663838"/>
    </source>
</evidence>
<dbReference type="Proteomes" id="UP000663865">
    <property type="component" value="Unassembled WGS sequence"/>
</dbReference>
<dbReference type="Proteomes" id="UP000663873">
    <property type="component" value="Unassembled WGS sequence"/>
</dbReference>
<dbReference type="Proteomes" id="UP000663862">
    <property type="component" value="Unassembled WGS sequence"/>
</dbReference>
<gene>
    <name evidence="4" type="ORF">FME351_LOCUS8289</name>
    <name evidence="5" type="ORF">GRG538_LOCUS31717</name>
    <name evidence="8" type="ORF">HFQ381_LOCUS9050</name>
    <name evidence="6" type="ORF">KIK155_LOCUS32298</name>
    <name evidence="3" type="ORF">LUA448_LOCUS7189</name>
    <name evidence="10" type="ORF">QYT958_LOCUS11011</name>
    <name evidence="2" type="ORF">TIS948_LOCUS2792</name>
    <name evidence="11" type="ORF">TOA249_LOCUS10145</name>
    <name evidence="9" type="ORF">TSG867_LOCUS13015</name>
    <name evidence="7" type="ORF">UJA718_LOCUS1382</name>
</gene>
<evidence type="ECO:0000313" key="9">
    <source>
        <dbReference type="EMBL" id="CAF4401349.1"/>
    </source>
</evidence>
<dbReference type="EMBL" id="CAJNYV010006065">
    <property type="protein sequence ID" value="CAF3798613.1"/>
    <property type="molecule type" value="Genomic_DNA"/>
</dbReference>
<dbReference type="EMBL" id="CAJOBQ010000680">
    <property type="protein sequence ID" value="CAF4401349.1"/>
    <property type="molecule type" value="Genomic_DNA"/>
</dbReference>
<sequence length="101" mass="11919">MVSNVKIAFLLFMILFIHVGQAAFSRVPPPPISSKPLLTRDDLKHYLQKVHEYHSILGRWRLRRDFHKHLSTNALNDGFMKYYDNKNDHVKTNLKFPKTSK</sequence>
<feature type="signal peptide" evidence="1">
    <location>
        <begin position="1"/>
        <end position="22"/>
    </location>
</feature>
<dbReference type="EMBL" id="CAJOBO010000465">
    <property type="protein sequence ID" value="CAF4227997.1"/>
    <property type="molecule type" value="Genomic_DNA"/>
</dbReference>
<dbReference type="Proteomes" id="UP000663848">
    <property type="component" value="Unassembled WGS sequence"/>
</dbReference>
<protein>
    <submittedName>
        <fullName evidence="11">Uncharacterized protein</fullName>
    </submittedName>
</protein>
<keyword evidence="13" id="KW-1185">Reference proteome</keyword>
<dbReference type="PROSITE" id="PS50276">
    <property type="entry name" value="PANCREATIC_HORMONE_2"/>
    <property type="match status" value="1"/>
</dbReference>
<evidence type="ECO:0000313" key="8">
    <source>
        <dbReference type="EMBL" id="CAF4227997.1"/>
    </source>
</evidence>
<dbReference type="EMBL" id="CAJOBP010000083">
    <property type="protein sequence ID" value="CAF4118301.1"/>
    <property type="molecule type" value="Genomic_DNA"/>
</dbReference>
<dbReference type="AlphaFoldDB" id="A0A821BQB4"/>
<reference evidence="11" key="1">
    <citation type="submission" date="2021-02" db="EMBL/GenBank/DDBJ databases">
        <authorList>
            <person name="Nowell W R."/>
        </authorList>
    </citation>
    <scope>NUCLEOTIDE SEQUENCE</scope>
</reference>
<dbReference type="EMBL" id="CAJNYU010000833">
    <property type="protein sequence ID" value="CAF3392570.1"/>
    <property type="molecule type" value="Genomic_DNA"/>
</dbReference>
<accession>A0A821BQB4</accession>
<evidence type="ECO:0000256" key="1">
    <source>
        <dbReference type="SAM" id="SignalP"/>
    </source>
</evidence>
<dbReference type="Proteomes" id="UP000663851">
    <property type="component" value="Unassembled WGS sequence"/>
</dbReference>
<dbReference type="Proteomes" id="UP000663838">
    <property type="component" value="Unassembled WGS sequence"/>
</dbReference>
<feature type="chain" id="PRO_5044132768" evidence="1">
    <location>
        <begin position="23"/>
        <end position="101"/>
    </location>
</feature>
<dbReference type="EMBL" id="CAJOBS010000518">
    <property type="protein sequence ID" value="CAF4594077.1"/>
    <property type="molecule type" value="Genomic_DNA"/>
</dbReference>
<evidence type="ECO:0000313" key="3">
    <source>
        <dbReference type="EMBL" id="CAF3290559.1"/>
    </source>
</evidence>
<evidence type="ECO:0000313" key="7">
    <source>
        <dbReference type="EMBL" id="CAF4118301.1"/>
    </source>
</evidence>
<organism evidence="11 12">
    <name type="scientific">Rotaria socialis</name>
    <dbReference type="NCBI Taxonomy" id="392032"/>
    <lineage>
        <taxon>Eukaryota</taxon>
        <taxon>Metazoa</taxon>
        <taxon>Spiralia</taxon>
        <taxon>Gnathifera</taxon>
        <taxon>Rotifera</taxon>
        <taxon>Eurotatoria</taxon>
        <taxon>Bdelloidea</taxon>
        <taxon>Philodinida</taxon>
        <taxon>Philodinidae</taxon>
        <taxon>Rotaria</taxon>
    </lineage>
</organism>
<name>A0A821BQB4_9BILA</name>
<evidence type="ECO:0000313" key="6">
    <source>
        <dbReference type="EMBL" id="CAF3798613.1"/>
    </source>
</evidence>
<dbReference type="EMBL" id="CAJNYT010005575">
    <property type="protein sequence ID" value="CAF3756918.1"/>
    <property type="molecule type" value="Genomic_DNA"/>
</dbReference>
<dbReference type="EMBL" id="CAJNXB010000125">
    <property type="protein sequence ID" value="CAF3027559.1"/>
    <property type="molecule type" value="Genomic_DNA"/>
</dbReference>
<dbReference type="Proteomes" id="UP000663872">
    <property type="component" value="Unassembled WGS sequence"/>
</dbReference>
<evidence type="ECO:0000313" key="10">
    <source>
        <dbReference type="EMBL" id="CAF4592676.1"/>
    </source>
</evidence>
<proteinExistence type="predicted"/>
<evidence type="ECO:0000313" key="13">
    <source>
        <dbReference type="Proteomes" id="UP000663873"/>
    </source>
</evidence>
<dbReference type="OrthoDB" id="10007579at2759"/>
<dbReference type="EMBL" id="CAJNYD010000707">
    <property type="protein sequence ID" value="CAF3290559.1"/>
    <property type="molecule type" value="Genomic_DNA"/>
</dbReference>
<dbReference type="Proteomes" id="UP000663825">
    <property type="component" value="Unassembled WGS sequence"/>
</dbReference>
<dbReference type="Proteomes" id="UP000663833">
    <property type="component" value="Unassembled WGS sequence"/>
</dbReference>
<evidence type="ECO:0000313" key="11">
    <source>
        <dbReference type="EMBL" id="CAF4594077.1"/>
    </source>
</evidence>